<gene>
    <name evidence="3" type="ORF">SAMN04489801_0404</name>
</gene>
<dbReference type="Gene3D" id="2.60.40.1080">
    <property type="match status" value="1"/>
</dbReference>
<keyword evidence="4" id="KW-1185">Reference proteome</keyword>
<evidence type="ECO:0000256" key="1">
    <source>
        <dbReference type="SAM" id="MobiDB-lite"/>
    </source>
</evidence>
<evidence type="ECO:0000313" key="3">
    <source>
        <dbReference type="EMBL" id="SDU02773.1"/>
    </source>
</evidence>
<protein>
    <submittedName>
        <fullName evidence="3">Ig-like domain (Group 2)</fullName>
    </submittedName>
</protein>
<dbReference type="EMBL" id="LT629796">
    <property type="protein sequence ID" value="SDU02773.1"/>
    <property type="molecule type" value="Genomic_DNA"/>
</dbReference>
<evidence type="ECO:0000313" key="4">
    <source>
        <dbReference type="Proteomes" id="UP000182476"/>
    </source>
</evidence>
<name>A0ABY0VAH6_9PSED</name>
<dbReference type="Pfam" id="PF02368">
    <property type="entry name" value="Big_2"/>
    <property type="match status" value="1"/>
</dbReference>
<dbReference type="Proteomes" id="UP000182476">
    <property type="component" value="Chromosome I"/>
</dbReference>
<feature type="region of interest" description="Disordered" evidence="1">
    <location>
        <begin position="137"/>
        <end position="156"/>
    </location>
</feature>
<feature type="domain" description="BIG2" evidence="2">
    <location>
        <begin position="1703"/>
        <end position="1730"/>
    </location>
</feature>
<sequence>MAASGLFLFRPSGSVVAPLQHRPLMIAGAVEPIVDGDAGINISVVESHPEGVLCAINKYSPPVLAGDQIDVYWDGDKIFHKELQPEEVDGDFLFFFLPVAPMVPGWVETVYYVLTRKDETVPDDPSAGLRVLVKLDRPGGRDKEPHLPGHSELHQPQLPQDVIDNGIDAEWAASGVPVTIPFYLGIFPYDVVNLHWGSVRIPHTVTPDQANRETPIIITVDQDAILAGGDSAALPVRYFPHDPVWNWAEKHSISTTVLVDAGAWRLESPIINEAVNGIITLKDLNNEDVTVLVKIAGDDFAIGDTVKLTWIGTPAVGKPLIHTQSRTVDNIPHHLEFKVPYAEVRAIAMGSADASYVLTKLDNSPPLSSKRAFADVVGDVAIIPAPIVEQAVGGTLEPDNEYATVRVSYPGMASGDSLNLIWLGTQANGQSYLHEEPHTVSAGEAADKLVTFHIDSQHIVVLDKGSLDLSYRITNDAVALFGISESERLLLKVEQLRTTLPVPVVLEADPPDVLDPSKVFHNVNVRVNYLGTLPGDILTCHWSGNGPFGSTTNWVPITTVTAGKPVTFRVAEEFVAANIGKYVKVRYTVKHAATGLWSYSITLNLLVAAWIAPTLDTVTDSKGPVPQGGITFDRSVTVTGTASPNQKVRLLDGTTALGEPTANGSGTWTQVVSALTVKAYSLKALALYGEGEASTPLRTFTVAVAVKPTIDSVTDSKGPVAQGGITFDRSVTVTGKASPNQKVRLLDGTTSLGEPTANGSGTWTQVVSALTVKAYSLKALALYGEGEASTPLRTFTVAVAVKPTIDSVTDSKGPVPQGGITFDRSVTVTGKASPNQKVRLLDGTTSLGEPTANGSGIWTQVVSALTVKAYSLKALALYGEGEESAPPFTFTVTAALKPAIDSVTDSKGPVAQGGITFDRSVTVTGKASPNQKVRLLDGTTSLGEPTANGSGIWTQVVSALTVKAYSLKALALYGEGEESAPPFTFTVTAALKPAIDSVTDSKGPVAQGGITFDRSVTVTGKASPNQKVRLLDGTTSLGEPTANGSGIWTQVVSALTVKAYSLKALALYGEGEESAPPFTFTVAAALKPAIDSVTDSKGPVAQGGITFDRSVTVTGKASPNQKVRLLDGTTSLGEPTANGSGIWTQVVSALTVKAYSLKALALYGEGEESAPPFTFTVAVAVTPAIDSVTDSKGPVAQGGITFDRSVTVTGKASPNQKVRLLNGTTSLGEPTANGSGIWTQVVSALTVKAYSLKALALYGEGEESTPLRTFTVAVAVKPTIDSVTDSKGPVAQGGITFDRSVTVTGKASPNQKVRLLDGTTSLGEPTTNGSGIWTQVVNAMTVKAYSLKALALYGEGEESAPPFTFTVAAALKPAIDSVTDSKGPVAQGGITFDRSVTVTGKASPNQKVRLLDGTTALGEPTANGSGIWTQVVSALTVKAYSLKALALYGEGEESTPLRTFTVAVAVKPTIDSVTDSKGPVAQGGITFDRSVTVTGKASPNQKVRLLDGTTSLGEPTTNGSGIWTQVVSALTVKAYSLKALALYGEGEESAPPFTFTVAVEVKPTIDSVKGSPSGVEIPNGGTTLETSVSLTGTASKGQKVQVLDGTISKGEPTASTTTGIWYLLVTGLSVASHSFTAKALYGSGQSSTPARSLTVATPLTINTSQMNLNGLSVKIPNWPKTGQDSIGNTDVRLAQGGKTPYYYYSSNEAVASVTQTGKVTGNSIGNATIFVRDASLQLVSYPISVRNIYQLRSNDSYLTHAQAVSWMSSFGNALPAGQALNDMQRVYGQKLPTARNYWLCEVGGCLPVQGYQTYAFYNIDHMDQRCASDVDQRWRFGAWCIQPL</sequence>
<reference evidence="3 4" key="1">
    <citation type="submission" date="2016-10" db="EMBL/GenBank/DDBJ databases">
        <authorList>
            <person name="Varghese N."/>
            <person name="Submissions S."/>
        </authorList>
    </citation>
    <scope>NUCLEOTIDE SEQUENCE [LARGE SCALE GENOMIC DNA]</scope>
    <source>
        <strain evidence="3 4">LMG 21607</strain>
    </source>
</reference>
<dbReference type="InterPro" id="IPR013783">
    <property type="entry name" value="Ig-like_fold"/>
</dbReference>
<dbReference type="RefSeq" id="WP_167362267.1">
    <property type="nucleotide sequence ID" value="NZ_LT629796.1"/>
</dbReference>
<feature type="compositionally biased region" description="Basic and acidic residues" evidence="1">
    <location>
        <begin position="137"/>
        <end position="153"/>
    </location>
</feature>
<organism evidence="3 4">
    <name type="scientific">Pseudomonas mandelii</name>
    <dbReference type="NCBI Taxonomy" id="75612"/>
    <lineage>
        <taxon>Bacteria</taxon>
        <taxon>Pseudomonadati</taxon>
        <taxon>Pseudomonadota</taxon>
        <taxon>Gammaproteobacteria</taxon>
        <taxon>Pseudomonadales</taxon>
        <taxon>Pseudomonadaceae</taxon>
        <taxon>Pseudomonas</taxon>
    </lineage>
</organism>
<dbReference type="InterPro" id="IPR008964">
    <property type="entry name" value="Invasin/intimin_cell_adhesion"/>
</dbReference>
<accession>A0ABY0VAH6</accession>
<dbReference type="GeneID" id="46427562"/>
<proteinExistence type="predicted"/>
<dbReference type="Gene3D" id="2.60.40.10">
    <property type="entry name" value="Immunoglobulins"/>
    <property type="match status" value="8"/>
</dbReference>
<dbReference type="SUPFAM" id="SSF49373">
    <property type="entry name" value="Invasin/intimin cell-adhesion fragments"/>
    <property type="match status" value="1"/>
</dbReference>
<dbReference type="InterPro" id="IPR003343">
    <property type="entry name" value="Big_2"/>
</dbReference>
<evidence type="ECO:0000259" key="2">
    <source>
        <dbReference type="Pfam" id="PF02368"/>
    </source>
</evidence>